<evidence type="ECO:0000259" key="2">
    <source>
        <dbReference type="SMART" id="SM00984"/>
    </source>
</evidence>
<dbReference type="Gene3D" id="3.40.50.720">
    <property type="entry name" value="NAD(P)-binding Rossmann-like Domain"/>
    <property type="match status" value="1"/>
</dbReference>
<dbReference type="SUPFAM" id="SSF52413">
    <property type="entry name" value="UDP-glucose/GDP-mannose dehydrogenase C-terminal domain"/>
    <property type="match status" value="1"/>
</dbReference>
<feature type="domain" description="UDP-glucose/GDP-mannose dehydrogenase C-terminal" evidence="2">
    <location>
        <begin position="37"/>
        <end position="137"/>
    </location>
</feature>
<evidence type="ECO:0000313" key="4">
    <source>
        <dbReference type="Proteomes" id="UP000218765"/>
    </source>
</evidence>
<dbReference type="InterPro" id="IPR017476">
    <property type="entry name" value="UDP-Glc/GDP-Man"/>
</dbReference>
<gene>
    <name evidence="3" type="ORF">FOKN1_2345</name>
</gene>
<dbReference type="PIRSF" id="PIRSF500136">
    <property type="entry name" value="UDP_ManNAc_DH"/>
    <property type="match status" value="1"/>
</dbReference>
<dbReference type="GO" id="GO:0000271">
    <property type="term" value="P:polysaccharide biosynthetic process"/>
    <property type="evidence" value="ECO:0007669"/>
    <property type="project" value="InterPro"/>
</dbReference>
<dbReference type="InterPro" id="IPR028359">
    <property type="entry name" value="UDP_ManNAc/GlcNAc_DH"/>
</dbReference>
<name>A0A1Z4VSV7_9GAMM</name>
<dbReference type="Pfam" id="PF03720">
    <property type="entry name" value="UDPG_MGDP_dh_C"/>
    <property type="match status" value="1"/>
</dbReference>
<dbReference type="InterPro" id="IPR036220">
    <property type="entry name" value="UDP-Glc/GDP-Man_DH_C_sf"/>
</dbReference>
<dbReference type="Proteomes" id="UP000218765">
    <property type="component" value="Chromosome"/>
</dbReference>
<dbReference type="GO" id="GO:0051287">
    <property type="term" value="F:NAD binding"/>
    <property type="evidence" value="ECO:0007669"/>
    <property type="project" value="InterPro"/>
</dbReference>
<sequence>MILAGRRVNDGMGAFVAEQVIKLMTKKRIHVSDANILIMGLTFKEDCPDLRNTRVVDVVAEFRDYHPRVDVYDPWVDPDEAREEYGIEVIPEPEPGSYDAIILAVAHRQFVEMGAERIRALGKPGAVLFDVKYVLPPEMVDGRL</sequence>
<protein>
    <submittedName>
        <fullName evidence="3">UDP-N-acetyl-D-mannosaminuronate dehydrogenase</fullName>
    </submittedName>
</protein>
<dbReference type="InterPro" id="IPR014027">
    <property type="entry name" value="UDP-Glc/GDP-Man_DH_C"/>
</dbReference>
<dbReference type="PANTHER" id="PTHR43491">
    <property type="entry name" value="UDP-N-ACETYL-D-MANNOSAMINE DEHYDROGENASE"/>
    <property type="match status" value="1"/>
</dbReference>
<dbReference type="AlphaFoldDB" id="A0A1Z4VSV7"/>
<dbReference type="EMBL" id="AP018052">
    <property type="protein sequence ID" value="BAZ94719.1"/>
    <property type="molecule type" value="Genomic_DNA"/>
</dbReference>
<evidence type="ECO:0000313" key="3">
    <source>
        <dbReference type="EMBL" id="BAZ94719.1"/>
    </source>
</evidence>
<reference evidence="3 4" key="1">
    <citation type="submission" date="2017-05" db="EMBL/GenBank/DDBJ databases">
        <title>Thiocyanate degradation by Thiohalobacter thiocyanaticus FOKN1.</title>
        <authorList>
            <person name="Oshiki M."/>
            <person name="Fukushima T."/>
            <person name="Kawano S."/>
            <person name="Nakagawa J."/>
        </authorList>
    </citation>
    <scope>NUCLEOTIDE SEQUENCE [LARGE SCALE GENOMIC DNA]</scope>
    <source>
        <strain evidence="3 4">FOKN1</strain>
    </source>
</reference>
<dbReference type="GO" id="GO:0016616">
    <property type="term" value="F:oxidoreductase activity, acting on the CH-OH group of donors, NAD or NADP as acceptor"/>
    <property type="evidence" value="ECO:0007669"/>
    <property type="project" value="InterPro"/>
</dbReference>
<proteinExistence type="inferred from homology"/>
<keyword evidence="4" id="KW-1185">Reference proteome</keyword>
<dbReference type="KEGG" id="ttc:FOKN1_2345"/>
<comment type="similarity">
    <text evidence="1">Belongs to the UDP-glucose/GDP-mannose dehydrogenase family.</text>
</comment>
<dbReference type="SMART" id="SM00984">
    <property type="entry name" value="UDPG_MGDP_dh_C"/>
    <property type="match status" value="1"/>
</dbReference>
<evidence type="ECO:0000256" key="1">
    <source>
        <dbReference type="ARBA" id="ARBA00006601"/>
    </source>
</evidence>
<organism evidence="3 4">
    <name type="scientific">Thiohalobacter thiocyanaticus</name>
    <dbReference type="NCBI Taxonomy" id="585455"/>
    <lineage>
        <taxon>Bacteria</taxon>
        <taxon>Pseudomonadati</taxon>
        <taxon>Pseudomonadota</taxon>
        <taxon>Gammaproteobacteria</taxon>
        <taxon>Thiohalobacterales</taxon>
        <taxon>Thiohalobacteraceae</taxon>
        <taxon>Thiohalobacter</taxon>
    </lineage>
</organism>
<dbReference type="PIRSF" id="PIRSF000124">
    <property type="entry name" value="UDPglc_GDPman_dh"/>
    <property type="match status" value="1"/>
</dbReference>
<dbReference type="PANTHER" id="PTHR43491:SF2">
    <property type="entry name" value="UDP-N-ACETYL-D-MANNOSAMINE DEHYDROGENASE"/>
    <property type="match status" value="1"/>
</dbReference>
<accession>A0A1Z4VSV7</accession>
<dbReference type="GO" id="GO:0016628">
    <property type="term" value="F:oxidoreductase activity, acting on the CH-CH group of donors, NAD or NADP as acceptor"/>
    <property type="evidence" value="ECO:0007669"/>
    <property type="project" value="InterPro"/>
</dbReference>